<dbReference type="STRING" id="2052828.ATO67_16590"/>
<evidence type="ECO:0000313" key="3">
    <source>
        <dbReference type="EMBL" id="KXG88102.1"/>
    </source>
</evidence>
<protein>
    <submittedName>
        <fullName evidence="3">XRE family transcriptional regulator</fullName>
    </submittedName>
</protein>
<dbReference type="InterPro" id="IPR024467">
    <property type="entry name" value="Xre/MbcA/ParS-like_toxin-bd"/>
</dbReference>
<proteinExistence type="predicted"/>
<keyword evidence="4" id="KW-1185">Reference proteome</keyword>
<sequence>MNIQIKPVADPAEYGRVVTKAVVSAAERLGLNAARIADILGVSAPTVSRMKRLDFILEPGSKAFELSVLLIRVFRSLDAIVGGDETVARTWLRNHNDALAAIPAEKLTTITGLLDVLTYLDARRAPI</sequence>
<dbReference type="RefSeq" id="WP_067652007.1">
    <property type="nucleotide sequence ID" value="NZ_KQ961032.1"/>
</dbReference>
<feature type="domain" description="Antitoxin Xre/MbcA/ParS-like toxin-binding" evidence="1">
    <location>
        <begin position="76"/>
        <end position="124"/>
    </location>
</feature>
<dbReference type="InterPro" id="IPR046847">
    <property type="entry name" value="Xre-like_HTH"/>
</dbReference>
<dbReference type="Pfam" id="PF09722">
    <property type="entry name" value="Xre_MbcA_ParS_C"/>
    <property type="match status" value="1"/>
</dbReference>
<dbReference type="AlphaFoldDB" id="A0A135P9M1"/>
<dbReference type="GO" id="GO:0003677">
    <property type="term" value="F:DNA binding"/>
    <property type="evidence" value="ECO:0007669"/>
    <property type="project" value="InterPro"/>
</dbReference>
<dbReference type="Pfam" id="PF20432">
    <property type="entry name" value="Xre-like-HTH"/>
    <property type="match status" value="1"/>
</dbReference>
<feature type="domain" description="Antitoxin Xre-like helix-turn-helix" evidence="2">
    <location>
        <begin position="17"/>
        <end position="72"/>
    </location>
</feature>
<evidence type="ECO:0000313" key="4">
    <source>
        <dbReference type="Proteomes" id="UP000070498"/>
    </source>
</evidence>
<comment type="caution">
    <text evidence="3">The sequence shown here is derived from an EMBL/GenBank/DDBJ whole genome shotgun (WGS) entry which is preliminary data.</text>
</comment>
<evidence type="ECO:0000259" key="1">
    <source>
        <dbReference type="Pfam" id="PF09722"/>
    </source>
</evidence>
<dbReference type="EMBL" id="LNUW01000001">
    <property type="protein sequence ID" value="KXG88102.1"/>
    <property type="molecule type" value="Genomic_DNA"/>
</dbReference>
<organism evidence="3 4">
    <name type="scientific">Agrobacterium bohemicum</name>
    <dbReference type="NCBI Taxonomy" id="2052828"/>
    <lineage>
        <taxon>Bacteria</taxon>
        <taxon>Pseudomonadati</taxon>
        <taxon>Pseudomonadota</taxon>
        <taxon>Alphaproteobacteria</taxon>
        <taxon>Hyphomicrobiales</taxon>
        <taxon>Rhizobiaceae</taxon>
        <taxon>Rhizobium/Agrobacterium group</taxon>
        <taxon>Agrobacterium</taxon>
    </lineage>
</organism>
<name>A0A135P9M1_9HYPH</name>
<evidence type="ECO:0000259" key="2">
    <source>
        <dbReference type="Pfam" id="PF20432"/>
    </source>
</evidence>
<accession>A0A135P9M1</accession>
<gene>
    <name evidence="3" type="ORF">ATO67_16590</name>
</gene>
<reference evidence="3 4" key="1">
    <citation type="submission" date="2015-11" db="EMBL/GenBank/DDBJ databases">
        <title>Draft genome sequence of Agrobacterium sp. R89-1.</title>
        <authorList>
            <person name="Zahradnik J."/>
            <person name="Kyslikova E."/>
            <person name="Palyzova A."/>
            <person name="Kyslik P."/>
        </authorList>
    </citation>
    <scope>NUCLEOTIDE SEQUENCE [LARGE SCALE GENOMIC DNA]</scope>
    <source>
        <strain evidence="3 4">R89-1</strain>
    </source>
</reference>
<dbReference type="Proteomes" id="UP000070498">
    <property type="component" value="Unassembled WGS sequence"/>
</dbReference>